<accession>A0ABP6UWA1</accession>
<feature type="domain" description="IrrE N-terminal-like" evidence="2">
    <location>
        <begin position="305"/>
        <end position="394"/>
    </location>
</feature>
<dbReference type="PANTHER" id="PTHR43236">
    <property type="entry name" value="ANTITOXIN HIGA1"/>
    <property type="match status" value="1"/>
</dbReference>
<dbReference type="Gene3D" id="1.20.120.680">
    <property type="entry name" value="Formiminotetrahydrofolate cyclodeaminase monomer, up-and-down helical bundle"/>
    <property type="match status" value="1"/>
</dbReference>
<protein>
    <recommendedName>
        <fullName evidence="5">Methenyltetrahydrofolate cyclohydrolase</fullName>
    </recommendedName>
</protein>
<keyword evidence="4" id="KW-1185">Reference proteome</keyword>
<dbReference type="InterPro" id="IPR036178">
    <property type="entry name" value="Formintransfe-cycloase-like_sf"/>
</dbReference>
<gene>
    <name evidence="3" type="ORF">GCM10022393_42850</name>
</gene>
<dbReference type="Gene3D" id="1.10.10.2910">
    <property type="match status" value="1"/>
</dbReference>
<evidence type="ECO:0000259" key="1">
    <source>
        <dbReference type="Pfam" id="PF04961"/>
    </source>
</evidence>
<evidence type="ECO:0000313" key="3">
    <source>
        <dbReference type="EMBL" id="GAA3523422.1"/>
    </source>
</evidence>
<organism evidence="3 4">
    <name type="scientific">Aquimarina addita</name>
    <dbReference type="NCBI Taxonomy" id="870485"/>
    <lineage>
        <taxon>Bacteria</taxon>
        <taxon>Pseudomonadati</taxon>
        <taxon>Bacteroidota</taxon>
        <taxon>Flavobacteriia</taxon>
        <taxon>Flavobacteriales</taxon>
        <taxon>Flavobacteriaceae</taxon>
        <taxon>Aquimarina</taxon>
    </lineage>
</organism>
<dbReference type="InterPro" id="IPR052345">
    <property type="entry name" value="Rad_response_metalloprotease"/>
</dbReference>
<evidence type="ECO:0000259" key="2">
    <source>
        <dbReference type="Pfam" id="PF06114"/>
    </source>
</evidence>
<dbReference type="EMBL" id="BAABCW010000035">
    <property type="protein sequence ID" value="GAA3523422.1"/>
    <property type="molecule type" value="Genomic_DNA"/>
</dbReference>
<dbReference type="SUPFAM" id="SSF101262">
    <property type="entry name" value="Methenyltetrahydrofolate cyclohydrolase-like"/>
    <property type="match status" value="1"/>
</dbReference>
<reference evidence="4" key="1">
    <citation type="journal article" date="2019" name="Int. J. Syst. Evol. Microbiol.">
        <title>The Global Catalogue of Microorganisms (GCM) 10K type strain sequencing project: providing services to taxonomists for standard genome sequencing and annotation.</title>
        <authorList>
            <consortium name="The Broad Institute Genomics Platform"/>
            <consortium name="The Broad Institute Genome Sequencing Center for Infectious Disease"/>
            <person name="Wu L."/>
            <person name="Ma J."/>
        </authorList>
    </citation>
    <scope>NUCLEOTIDE SEQUENCE [LARGE SCALE GENOMIC DNA]</scope>
    <source>
        <strain evidence="4">JCM 17106</strain>
    </source>
</reference>
<dbReference type="Proteomes" id="UP001500459">
    <property type="component" value="Unassembled WGS sequence"/>
</dbReference>
<evidence type="ECO:0000313" key="4">
    <source>
        <dbReference type="Proteomes" id="UP001500459"/>
    </source>
</evidence>
<dbReference type="PANTHER" id="PTHR43236:SF1">
    <property type="entry name" value="BLL7220 PROTEIN"/>
    <property type="match status" value="1"/>
</dbReference>
<dbReference type="Pfam" id="PF06114">
    <property type="entry name" value="Peptidase_M78"/>
    <property type="match status" value="1"/>
</dbReference>
<name>A0ABP6UWA1_9FLAO</name>
<sequence>MDIDLLKVTTGELLEKFGAGNHKPGSGSAAAFQGMLSAKLLVTVISLTNEEKRKERYKNVLPELLRMDEKIHNDIFPQLKELFQEDAIQFGKTIQAREDRNNETNAFEKNRLGIKALSELKISIQIPLTIAKLCIELAVIADYVFDNAFKSARGDSQVALNGAVAGLAGCLSIIQLNLLSYGSDENKWISEVSKETKDLKIRYNQLNELATSKLDVLEKEVKSNSKLYTAIDKLLHGIKSKNKLSDFDIEKLASDLQNILWLNRKTIWNKNIPDHPTKVLKPNIILKKALGYHYAVTEGIYLSENGSEDYEIAGLIDQKQRIVLVSNGFDKNTQNFTAAHELGHALLHKQTILHRDRPIDGSGKKLRRNTTEYQADRFATHFLMPSKLIKSVFRELFLTDKFTINEDNSFNLIQDSPNKLRADSKNLRGLAFKLASAESFSNQNFKSIYKLFGVSVTAMAIRLEELELLEF</sequence>
<feature type="domain" description="Cyclodeaminase/cyclohydrolase" evidence="1">
    <location>
        <begin position="11"/>
        <end position="185"/>
    </location>
</feature>
<comment type="caution">
    <text evidence="3">The sequence shown here is derived from an EMBL/GenBank/DDBJ whole genome shotgun (WGS) entry which is preliminary data.</text>
</comment>
<dbReference type="InterPro" id="IPR007044">
    <property type="entry name" value="Cyclodeamin/CycHdrlase"/>
</dbReference>
<proteinExistence type="predicted"/>
<dbReference type="Pfam" id="PF04961">
    <property type="entry name" value="FTCD_C"/>
    <property type="match status" value="1"/>
</dbReference>
<evidence type="ECO:0008006" key="5">
    <source>
        <dbReference type="Google" id="ProtNLM"/>
    </source>
</evidence>
<dbReference type="InterPro" id="IPR010359">
    <property type="entry name" value="IrrE_HExxH"/>
</dbReference>
<dbReference type="RefSeq" id="WP_344930971.1">
    <property type="nucleotide sequence ID" value="NZ_BAABCW010000035.1"/>
</dbReference>